<proteinExistence type="predicted"/>
<sequence length="202" mass="20802">MSGTPDHGALRAWAREILERAAGPGVAAVHHPLGFVCLPVERDGGAGVCLHVWTSELPAAAPTTSAIHCHSWELDSYVLFGAVGNRLPELAPDGRPTHRLFAVTSGPDGDELRPTERTVRHAAGTAERFGAGAVYRLRAGVFHESVVAADGAATIALGAERPGLPNLSLGPLGGAAHRVARRPCEGAALRTVARAALAGLSG</sequence>
<organism evidence="1 2">
    <name type="scientific">Actinomadura rayongensis</name>
    <dbReference type="NCBI Taxonomy" id="1429076"/>
    <lineage>
        <taxon>Bacteria</taxon>
        <taxon>Bacillati</taxon>
        <taxon>Actinomycetota</taxon>
        <taxon>Actinomycetes</taxon>
        <taxon>Streptosporangiales</taxon>
        <taxon>Thermomonosporaceae</taxon>
        <taxon>Actinomadura</taxon>
    </lineage>
</organism>
<accession>A0A6I4W3W4</accession>
<dbReference type="Proteomes" id="UP000431901">
    <property type="component" value="Unassembled WGS sequence"/>
</dbReference>
<evidence type="ECO:0000313" key="1">
    <source>
        <dbReference type="EMBL" id="MXQ64133.1"/>
    </source>
</evidence>
<evidence type="ECO:0000313" key="2">
    <source>
        <dbReference type="Proteomes" id="UP000431901"/>
    </source>
</evidence>
<comment type="caution">
    <text evidence="1">The sequence shown here is derived from an EMBL/GenBank/DDBJ whole genome shotgun (WGS) entry which is preliminary data.</text>
</comment>
<protein>
    <submittedName>
        <fullName evidence="1">Uncharacterized protein</fullName>
    </submittedName>
</protein>
<dbReference type="OrthoDB" id="4557078at2"/>
<gene>
    <name evidence="1" type="ORF">GQ466_08795</name>
</gene>
<keyword evidence="2" id="KW-1185">Reference proteome</keyword>
<reference evidence="1 2" key="1">
    <citation type="submission" date="2019-12" db="EMBL/GenBank/DDBJ databases">
        <title>Nocardia macrotermitis sp. nov. and Nocardia aurantia sp. nov., isolated from the gut of the fungus growing-termite Macrotermes natalensis.</title>
        <authorList>
            <person name="Christine B."/>
            <person name="Rene B."/>
        </authorList>
    </citation>
    <scope>NUCLEOTIDE SEQUENCE [LARGE SCALE GENOMIC DNA]</scope>
    <source>
        <strain evidence="1 2">DSM 102126</strain>
    </source>
</reference>
<dbReference type="AlphaFoldDB" id="A0A6I4W3W4"/>
<name>A0A6I4W3W4_9ACTN</name>
<dbReference type="EMBL" id="WUTW01000001">
    <property type="protein sequence ID" value="MXQ64133.1"/>
    <property type="molecule type" value="Genomic_DNA"/>
</dbReference>